<sequence length="191" mass="21400">MTVKIMRELSIRLGLDENRLTDLLVQQGLEDALNGGASLPENLSDTKKKSIMGKNVDVKIEDEDQALLLLCSLPESFESFVETILFGRTSITLEDVTASLNLRELKHEVKEVQAHGSNGEGLIAKERQSEKGSRSRTIEWIPKEKYLDILGYGRVNQCKEYTMAGKSSKSLMRRYVAFDEVSLTKQCKSAS</sequence>
<dbReference type="Proteomes" id="UP000233551">
    <property type="component" value="Unassembled WGS sequence"/>
</dbReference>
<dbReference type="AlphaFoldDB" id="A0A2I0JUZ0"/>
<keyword evidence="2" id="KW-1185">Reference proteome</keyword>
<proteinExistence type="predicted"/>
<evidence type="ECO:0008006" key="3">
    <source>
        <dbReference type="Google" id="ProtNLM"/>
    </source>
</evidence>
<protein>
    <recommendedName>
        <fullName evidence="3">Retrovirus-related Pol polyprotein from transposon TNT 1-94</fullName>
    </recommendedName>
</protein>
<dbReference type="Pfam" id="PF14223">
    <property type="entry name" value="Retrotran_gag_2"/>
    <property type="match status" value="1"/>
</dbReference>
<evidence type="ECO:0000313" key="2">
    <source>
        <dbReference type="Proteomes" id="UP000233551"/>
    </source>
</evidence>
<reference evidence="1 2" key="1">
    <citation type="submission" date="2017-11" db="EMBL/GenBank/DDBJ databases">
        <title>De-novo sequencing of pomegranate (Punica granatum L.) genome.</title>
        <authorList>
            <person name="Akparov Z."/>
            <person name="Amiraslanov A."/>
            <person name="Hajiyeva S."/>
            <person name="Abbasov M."/>
            <person name="Kaur K."/>
            <person name="Hamwieh A."/>
            <person name="Solovyev V."/>
            <person name="Salamov A."/>
            <person name="Braich B."/>
            <person name="Kosarev P."/>
            <person name="Mahmoud A."/>
            <person name="Hajiyev E."/>
            <person name="Babayeva S."/>
            <person name="Izzatullayeva V."/>
            <person name="Mammadov A."/>
            <person name="Mammadov A."/>
            <person name="Sharifova S."/>
            <person name="Ojaghi J."/>
            <person name="Eynullazada K."/>
            <person name="Bayramov B."/>
            <person name="Abdulazimova A."/>
            <person name="Shahmuradov I."/>
        </authorList>
    </citation>
    <scope>NUCLEOTIDE SEQUENCE [LARGE SCALE GENOMIC DNA]</scope>
    <source>
        <strain evidence="2">cv. AG2017</strain>
        <tissue evidence="1">Leaf</tissue>
    </source>
</reference>
<gene>
    <name evidence="1" type="ORF">CRG98_019472</name>
</gene>
<dbReference type="EMBL" id="PGOL01001187">
    <property type="protein sequence ID" value="PKI60128.1"/>
    <property type="molecule type" value="Genomic_DNA"/>
</dbReference>
<name>A0A2I0JUZ0_PUNGR</name>
<evidence type="ECO:0000313" key="1">
    <source>
        <dbReference type="EMBL" id="PKI60128.1"/>
    </source>
</evidence>
<organism evidence="1 2">
    <name type="scientific">Punica granatum</name>
    <name type="common">Pomegranate</name>
    <dbReference type="NCBI Taxonomy" id="22663"/>
    <lineage>
        <taxon>Eukaryota</taxon>
        <taxon>Viridiplantae</taxon>
        <taxon>Streptophyta</taxon>
        <taxon>Embryophyta</taxon>
        <taxon>Tracheophyta</taxon>
        <taxon>Spermatophyta</taxon>
        <taxon>Magnoliopsida</taxon>
        <taxon>eudicotyledons</taxon>
        <taxon>Gunneridae</taxon>
        <taxon>Pentapetalae</taxon>
        <taxon>rosids</taxon>
        <taxon>malvids</taxon>
        <taxon>Myrtales</taxon>
        <taxon>Lythraceae</taxon>
        <taxon>Punica</taxon>
    </lineage>
</organism>
<comment type="caution">
    <text evidence="1">The sequence shown here is derived from an EMBL/GenBank/DDBJ whole genome shotgun (WGS) entry which is preliminary data.</text>
</comment>
<accession>A0A2I0JUZ0</accession>